<evidence type="ECO:0008006" key="4">
    <source>
        <dbReference type="Google" id="ProtNLM"/>
    </source>
</evidence>
<feature type="chain" id="PRO_5003687116" description="PsbP C-terminal domain-containing protein" evidence="1">
    <location>
        <begin position="22"/>
        <end position="167"/>
    </location>
</feature>
<keyword evidence="3" id="KW-1185">Reference proteome</keyword>
<gene>
    <name evidence="2" type="ordered locus">Desti_3879</name>
</gene>
<dbReference type="Proteomes" id="UP000006055">
    <property type="component" value="Chromosome"/>
</dbReference>
<keyword evidence="1" id="KW-0732">Signal</keyword>
<evidence type="ECO:0000313" key="3">
    <source>
        <dbReference type="Proteomes" id="UP000006055"/>
    </source>
</evidence>
<reference evidence="3" key="1">
    <citation type="submission" date="2012-06" db="EMBL/GenBank/DDBJ databases">
        <title>Complete sequence of chromosome of Desulfomonile tiedjei DSM 6799.</title>
        <authorList>
            <person name="Lucas S."/>
            <person name="Copeland A."/>
            <person name="Lapidus A."/>
            <person name="Glavina del Rio T."/>
            <person name="Dalin E."/>
            <person name="Tice H."/>
            <person name="Bruce D."/>
            <person name="Goodwin L."/>
            <person name="Pitluck S."/>
            <person name="Peters L."/>
            <person name="Ovchinnikova G."/>
            <person name="Zeytun A."/>
            <person name="Lu M."/>
            <person name="Kyrpides N."/>
            <person name="Mavromatis K."/>
            <person name="Ivanova N."/>
            <person name="Brettin T."/>
            <person name="Detter J.C."/>
            <person name="Han C."/>
            <person name="Larimer F."/>
            <person name="Land M."/>
            <person name="Hauser L."/>
            <person name="Markowitz V."/>
            <person name="Cheng J.-F."/>
            <person name="Hugenholtz P."/>
            <person name="Woyke T."/>
            <person name="Wu D."/>
            <person name="Spring S."/>
            <person name="Schroeder M."/>
            <person name="Brambilla E."/>
            <person name="Klenk H.-P."/>
            <person name="Eisen J.A."/>
        </authorList>
    </citation>
    <scope>NUCLEOTIDE SEQUENCE [LARGE SCALE GENOMIC DNA]</scope>
    <source>
        <strain evidence="3">ATCC 49306 / DSM 6799 / DCB-1</strain>
    </source>
</reference>
<dbReference type="HOGENOM" id="CLU_1591901_0_0_7"/>
<dbReference type="EMBL" id="CP003360">
    <property type="protein sequence ID" value="AFM26521.1"/>
    <property type="molecule type" value="Genomic_DNA"/>
</dbReference>
<dbReference type="STRING" id="706587.Desti_3879"/>
<accession>I4CAD0</accession>
<evidence type="ECO:0000313" key="2">
    <source>
        <dbReference type="EMBL" id="AFM26521.1"/>
    </source>
</evidence>
<dbReference type="Gene3D" id="3.40.1000.10">
    <property type="entry name" value="Mog1/PsbP, alpha/beta/alpha sandwich"/>
    <property type="match status" value="1"/>
</dbReference>
<dbReference type="RefSeq" id="WP_014811647.1">
    <property type="nucleotide sequence ID" value="NC_018025.1"/>
</dbReference>
<dbReference type="KEGG" id="dti:Desti_3879"/>
<proteinExistence type="predicted"/>
<organism evidence="2 3">
    <name type="scientific">Desulfomonile tiedjei (strain ATCC 49306 / DSM 6799 / DCB-1)</name>
    <dbReference type="NCBI Taxonomy" id="706587"/>
    <lineage>
        <taxon>Bacteria</taxon>
        <taxon>Pseudomonadati</taxon>
        <taxon>Thermodesulfobacteriota</taxon>
        <taxon>Desulfomonilia</taxon>
        <taxon>Desulfomonilales</taxon>
        <taxon>Desulfomonilaceae</taxon>
        <taxon>Desulfomonile</taxon>
    </lineage>
</organism>
<sequence>MKYRIFFVLLLAGLLGCSAAAALESPAEESALQHPDRIFDMKIPEGFSSEAVDEPGILKWRKDSGEIYLIVGDLFGESSESLFKVLKTAAEKNKSLSEHKVLKIKGARALMYKETMPEDKSRLTSWHLIVVTNKKIVYVDFTAPAGEFSTYAPDFQAAINSFKLKAS</sequence>
<protein>
    <recommendedName>
        <fullName evidence="4">PsbP C-terminal domain-containing protein</fullName>
    </recommendedName>
</protein>
<dbReference type="PROSITE" id="PS51257">
    <property type="entry name" value="PROKAR_LIPOPROTEIN"/>
    <property type="match status" value="1"/>
</dbReference>
<dbReference type="AlphaFoldDB" id="I4CAD0"/>
<name>I4CAD0_DESTA</name>
<feature type="signal peptide" evidence="1">
    <location>
        <begin position="1"/>
        <end position="21"/>
    </location>
</feature>
<evidence type="ECO:0000256" key="1">
    <source>
        <dbReference type="SAM" id="SignalP"/>
    </source>
</evidence>